<reference evidence="1 2" key="1">
    <citation type="journal article" date="2017" name="Gigascience">
        <title>Draft genome of the honey bee ectoparasitic mite, Tropilaelaps mercedesae, is shaped by the parasitic life history.</title>
        <authorList>
            <person name="Dong X."/>
            <person name="Armstrong S.D."/>
            <person name="Xia D."/>
            <person name="Makepeace B.L."/>
            <person name="Darby A.C."/>
            <person name="Kadowaki T."/>
        </authorList>
    </citation>
    <scope>NUCLEOTIDE SEQUENCE [LARGE SCALE GENOMIC DNA]</scope>
    <source>
        <strain evidence="1">Wuxi-XJTLU</strain>
    </source>
</reference>
<comment type="caution">
    <text evidence="1">The sequence shown here is derived from an EMBL/GenBank/DDBJ whole genome shotgun (WGS) entry which is preliminary data.</text>
</comment>
<accession>A0A1V9XBK4</accession>
<dbReference type="EMBL" id="MNPL01016084">
    <property type="protein sequence ID" value="OQR70781.1"/>
    <property type="molecule type" value="Genomic_DNA"/>
</dbReference>
<evidence type="ECO:0000313" key="1">
    <source>
        <dbReference type="EMBL" id="OQR70781.1"/>
    </source>
</evidence>
<sequence>MTALMETAVKLEKRQHLLAHSCSSMLGVWNHERILRAANKQQSFRMELSIELNRIIHRQDNVFDGLCGKLTPDSVECISWQKLQPEKLRYRSFEPDMINLLNHYG</sequence>
<name>A0A1V9XBK4_9ACAR</name>
<dbReference type="Proteomes" id="UP000192247">
    <property type="component" value="Unassembled WGS sequence"/>
</dbReference>
<keyword evidence="2" id="KW-1185">Reference proteome</keyword>
<gene>
    <name evidence="1" type="ORF">BIW11_04095</name>
</gene>
<proteinExistence type="predicted"/>
<dbReference type="AlphaFoldDB" id="A0A1V9XBK4"/>
<dbReference type="InParanoid" id="A0A1V9XBK4"/>
<organism evidence="1 2">
    <name type="scientific">Tropilaelaps mercedesae</name>
    <dbReference type="NCBI Taxonomy" id="418985"/>
    <lineage>
        <taxon>Eukaryota</taxon>
        <taxon>Metazoa</taxon>
        <taxon>Ecdysozoa</taxon>
        <taxon>Arthropoda</taxon>
        <taxon>Chelicerata</taxon>
        <taxon>Arachnida</taxon>
        <taxon>Acari</taxon>
        <taxon>Parasitiformes</taxon>
        <taxon>Mesostigmata</taxon>
        <taxon>Gamasina</taxon>
        <taxon>Dermanyssoidea</taxon>
        <taxon>Laelapidae</taxon>
        <taxon>Tropilaelaps</taxon>
    </lineage>
</organism>
<protein>
    <submittedName>
        <fullName evidence="1">Uncharacterized protein</fullName>
    </submittedName>
</protein>
<evidence type="ECO:0000313" key="2">
    <source>
        <dbReference type="Proteomes" id="UP000192247"/>
    </source>
</evidence>
<dbReference type="OrthoDB" id="10543846at2759"/>